<dbReference type="EMBL" id="JANEWF010000024">
    <property type="protein sequence ID" value="MDA8485138.1"/>
    <property type="molecule type" value="Genomic_DNA"/>
</dbReference>
<evidence type="ECO:0000313" key="1">
    <source>
        <dbReference type="EMBL" id="MDA8485138.1"/>
    </source>
</evidence>
<gene>
    <name evidence="1" type="ORF">NNO07_18890</name>
</gene>
<proteinExistence type="predicted"/>
<dbReference type="Proteomes" id="UP001211689">
    <property type="component" value="Unassembled WGS sequence"/>
</dbReference>
<evidence type="ECO:0000313" key="2">
    <source>
        <dbReference type="Proteomes" id="UP001211689"/>
    </source>
</evidence>
<protein>
    <submittedName>
        <fullName evidence="1">Uncharacterized protein</fullName>
    </submittedName>
</protein>
<dbReference type="RefSeq" id="WP_271471593.1">
    <property type="nucleotide sequence ID" value="NZ_JANEWF010000024.1"/>
</dbReference>
<sequence>MTEQLRIRPLRDSSGAICPHHWRTKCGYTVIPCRSFAAGFGSGLALIRQGDDAPFAYVSSEPEAYALILADKVASGVSA</sequence>
<comment type="caution">
    <text evidence="1">The sequence shown here is derived from an EMBL/GenBank/DDBJ whole genome shotgun (WGS) entry which is preliminary data.</text>
</comment>
<organism evidence="1 2">
    <name type="scientific">Metapseudomonas resinovorans</name>
    <name type="common">Pseudomonas resinovorans</name>
    <dbReference type="NCBI Taxonomy" id="53412"/>
    <lineage>
        <taxon>Bacteria</taxon>
        <taxon>Pseudomonadati</taxon>
        <taxon>Pseudomonadota</taxon>
        <taxon>Gammaproteobacteria</taxon>
        <taxon>Pseudomonadales</taxon>
        <taxon>Pseudomonadaceae</taxon>
        <taxon>Metapseudomonas</taxon>
    </lineage>
</organism>
<keyword evidence="2" id="KW-1185">Reference proteome</keyword>
<name>A0ABT4Y8D9_METRE</name>
<accession>A0ABT4Y8D9</accession>
<reference evidence="1 2" key="1">
    <citation type="submission" date="2022-07" db="EMBL/GenBank/DDBJ databases">
        <title>Genome Analysis of Selected Gammaproteobacteria from Nigerian Food snails.</title>
        <authorList>
            <person name="Okafor A.C."/>
        </authorList>
    </citation>
    <scope>NUCLEOTIDE SEQUENCE [LARGE SCALE GENOMIC DNA]</scope>
    <source>
        <strain evidence="1 2">Awg 2</strain>
    </source>
</reference>